<feature type="domain" description="PHD-type" evidence="12">
    <location>
        <begin position="318"/>
        <end position="367"/>
    </location>
</feature>
<comment type="subunit">
    <text evidence="10">Component of an histone acetyltransferase complex. Interacts with H3K4me3 and to a lesser extent with H3K4me2.</text>
</comment>
<evidence type="ECO:0000256" key="8">
    <source>
        <dbReference type="PIRSR" id="PIRSR628651-51"/>
    </source>
</evidence>
<feature type="compositionally biased region" description="Gly residues" evidence="11">
    <location>
        <begin position="216"/>
        <end position="233"/>
    </location>
</feature>
<dbReference type="FunFam" id="3.30.40.10:FF:000021">
    <property type="entry name" value="Inhibitor of growth 2b"/>
    <property type="match status" value="1"/>
</dbReference>
<dbReference type="InterPro" id="IPR019787">
    <property type="entry name" value="Znf_PHD-finger"/>
</dbReference>
<keyword evidence="3 8" id="KW-0479">Metal-binding</keyword>
<dbReference type="PROSITE" id="PS50016">
    <property type="entry name" value="ZF_PHD_2"/>
    <property type="match status" value="1"/>
</dbReference>
<feature type="region of interest" description="Disordered" evidence="11">
    <location>
        <begin position="138"/>
        <end position="163"/>
    </location>
</feature>
<feature type="binding site" evidence="8">
    <location>
        <position position="321"/>
    </location>
    <ligand>
        <name>Zn(2+)</name>
        <dbReference type="ChEBI" id="CHEBI:29105"/>
        <label>1</label>
    </ligand>
</feature>
<dbReference type="PROSITE" id="PS01359">
    <property type="entry name" value="ZF_PHD_1"/>
    <property type="match status" value="1"/>
</dbReference>
<feature type="site" description="Histone H3K4me3 binding" evidence="7">
    <location>
        <position position="335"/>
    </location>
</feature>
<dbReference type="AlphaFoldDB" id="A0AAJ7WWF3"/>
<dbReference type="InterPro" id="IPR001965">
    <property type="entry name" value="Znf_PHD"/>
</dbReference>
<keyword evidence="10" id="KW-0156">Chromatin regulator</keyword>
<keyword evidence="5 8" id="KW-0862">Zinc</keyword>
<evidence type="ECO:0000259" key="12">
    <source>
        <dbReference type="PROSITE" id="PS50016"/>
    </source>
</evidence>
<evidence type="ECO:0000256" key="11">
    <source>
        <dbReference type="SAM" id="MobiDB-lite"/>
    </source>
</evidence>
<dbReference type="GO" id="GO:0008270">
    <property type="term" value="F:zinc ion binding"/>
    <property type="evidence" value="ECO:0007669"/>
    <property type="project" value="UniProtKB-KW"/>
</dbReference>
<feature type="compositionally biased region" description="Basic residues" evidence="11">
    <location>
        <begin position="189"/>
        <end position="207"/>
    </location>
</feature>
<evidence type="ECO:0000256" key="6">
    <source>
        <dbReference type="ARBA" id="ARBA00023242"/>
    </source>
</evidence>
<dbReference type="GeneID" id="116942884"/>
<dbReference type="SMART" id="SM01408">
    <property type="entry name" value="ING"/>
    <property type="match status" value="1"/>
</dbReference>
<feature type="binding site" evidence="8">
    <location>
        <position position="348"/>
    </location>
    <ligand>
        <name>Zn(2+)</name>
        <dbReference type="ChEBI" id="CHEBI:29105"/>
        <label>1</label>
    </ligand>
</feature>
<sequence length="409" mass="42113">MLGQASGDGGGGGGCGGSAAGGGLYTASFVADYLDSVESLPFDLQRNVTLMREIDVKYQEVLREVEDCFARYEAEAEGGPRARALQMLQVALVRARELGDEKLAIVSMVSDAAESRWRQAEALARLADQEETAAAVAAAAAAGETAPGTAATPTAGVTRRDKAGDAAAMAAAAAGIGGAGGRHENNQHPHTHAQNHFNNHHTSHHPNHAATTAAAAGGGGGGTGGGAGSGGGTPVLEKGAGKRSHRQRSKETLENSLAANGAEAAQLDEAPKPKKARSTGGGGGKKKKKRSSVGRGGGKTEPHSPPELDLSTVDPDEPTYCLCNQVSYGDMIGCDNEACAIEWFHFGCVGLSHKPKGKWFCPRCRGPNERTMDRALLERARKERGCASAKKVDGGVVSAVGRPPARHVT</sequence>
<feature type="binding site" evidence="8">
    <location>
        <position position="334"/>
    </location>
    <ligand>
        <name>Zn(2+)</name>
        <dbReference type="ChEBI" id="CHEBI:29105"/>
        <label>2</label>
    </ligand>
</feature>
<dbReference type="InterPro" id="IPR011011">
    <property type="entry name" value="Znf_FYVE_PHD"/>
</dbReference>
<evidence type="ECO:0000256" key="9">
    <source>
        <dbReference type="PROSITE-ProRule" id="PRU00146"/>
    </source>
</evidence>
<keyword evidence="4 9" id="KW-0863">Zinc-finger</keyword>
<evidence type="ECO:0000256" key="4">
    <source>
        <dbReference type="ARBA" id="ARBA00022771"/>
    </source>
</evidence>
<feature type="binding site" evidence="8">
    <location>
        <position position="323"/>
    </location>
    <ligand>
        <name>Zn(2+)</name>
        <dbReference type="ChEBI" id="CHEBI:29105"/>
        <label>1</label>
    </ligand>
</feature>
<dbReference type="Gene3D" id="6.10.140.1740">
    <property type="match status" value="1"/>
</dbReference>
<dbReference type="InterPro" id="IPR013083">
    <property type="entry name" value="Znf_RING/FYVE/PHD"/>
</dbReference>
<dbReference type="PANTHER" id="PTHR10333:SF89">
    <property type="entry name" value="INHIBITOR OF GROWTH PROTEIN"/>
    <property type="match status" value="1"/>
</dbReference>
<organism evidence="13 14">
    <name type="scientific">Petromyzon marinus</name>
    <name type="common">Sea lamprey</name>
    <dbReference type="NCBI Taxonomy" id="7757"/>
    <lineage>
        <taxon>Eukaryota</taxon>
        <taxon>Metazoa</taxon>
        <taxon>Chordata</taxon>
        <taxon>Craniata</taxon>
        <taxon>Vertebrata</taxon>
        <taxon>Cyclostomata</taxon>
        <taxon>Hyperoartia</taxon>
        <taxon>Petromyzontiformes</taxon>
        <taxon>Petromyzontidae</taxon>
        <taxon>Petromyzon</taxon>
    </lineage>
</organism>
<feature type="binding site" evidence="8">
    <location>
        <position position="345"/>
    </location>
    <ligand>
        <name>Zn(2+)</name>
        <dbReference type="ChEBI" id="CHEBI:29105"/>
        <label>1</label>
    </ligand>
</feature>
<comment type="function">
    <text evidence="10">Component of an histone acetyltransferase complex.</text>
</comment>
<feature type="site" description="Histone H3K4me3 binding" evidence="7">
    <location>
        <position position="320"/>
    </location>
</feature>
<feature type="binding site" evidence="8">
    <location>
        <position position="339"/>
    </location>
    <ligand>
        <name>Zn(2+)</name>
        <dbReference type="ChEBI" id="CHEBI:29105"/>
        <label>2</label>
    </ligand>
</feature>
<comment type="domain">
    <text evidence="10">The PHD-type zinc finger mediates the binding to H3K4me3.</text>
</comment>
<dbReference type="GO" id="GO:0045893">
    <property type="term" value="P:positive regulation of DNA-templated transcription"/>
    <property type="evidence" value="ECO:0007669"/>
    <property type="project" value="TreeGrafter"/>
</dbReference>
<comment type="subcellular location">
    <subcellularLocation>
        <location evidence="1 10">Nucleus</location>
    </subcellularLocation>
</comment>
<feature type="binding site" evidence="8">
    <location>
        <position position="361"/>
    </location>
    <ligand>
        <name>Zn(2+)</name>
        <dbReference type="ChEBI" id="CHEBI:29105"/>
        <label>2</label>
    </ligand>
</feature>
<evidence type="ECO:0000256" key="2">
    <source>
        <dbReference type="ARBA" id="ARBA00010210"/>
    </source>
</evidence>
<reference evidence="14" key="1">
    <citation type="submission" date="2025-08" db="UniProtKB">
        <authorList>
            <consortium name="RefSeq"/>
        </authorList>
    </citation>
    <scope>IDENTIFICATION</scope>
    <source>
        <tissue evidence="14">Sperm</tissue>
    </source>
</reference>
<dbReference type="RefSeq" id="XP_032811193.1">
    <property type="nucleotide sequence ID" value="XM_032955302.1"/>
</dbReference>
<feature type="region of interest" description="Disordered" evidence="11">
    <location>
        <begin position="177"/>
        <end position="312"/>
    </location>
</feature>
<proteinExistence type="inferred from homology"/>
<keyword evidence="13" id="KW-1185">Reference proteome</keyword>
<dbReference type="KEGG" id="pmrn:116942884"/>
<evidence type="ECO:0000256" key="1">
    <source>
        <dbReference type="ARBA" id="ARBA00004123"/>
    </source>
</evidence>
<protein>
    <recommendedName>
        <fullName evidence="10">Inhibitor of growth protein</fullName>
    </recommendedName>
</protein>
<accession>A0AAJ7WWF3</accession>
<name>A0AAJ7WWF3_PETMA</name>
<dbReference type="InterPro" id="IPR019786">
    <property type="entry name" value="Zinc_finger_PHD-type_CS"/>
</dbReference>
<dbReference type="CTD" id="3621"/>
<evidence type="ECO:0000313" key="14">
    <source>
        <dbReference type="RefSeq" id="XP_032811193.1"/>
    </source>
</evidence>
<dbReference type="InterPro" id="IPR024610">
    <property type="entry name" value="ING_N_histone-binding"/>
</dbReference>
<dbReference type="PANTHER" id="PTHR10333">
    <property type="entry name" value="INHIBITOR OF GROWTH PROTEIN"/>
    <property type="match status" value="1"/>
</dbReference>
<evidence type="ECO:0000256" key="5">
    <source>
        <dbReference type="ARBA" id="ARBA00022833"/>
    </source>
</evidence>
<evidence type="ECO:0000256" key="3">
    <source>
        <dbReference type="ARBA" id="ARBA00022723"/>
    </source>
</evidence>
<dbReference type="GO" id="GO:0005634">
    <property type="term" value="C:nucleus"/>
    <property type="evidence" value="ECO:0007669"/>
    <property type="project" value="UniProtKB-SubCell"/>
</dbReference>
<feature type="site" description="Histone H3K4me3 binding" evidence="7">
    <location>
        <position position="343"/>
    </location>
</feature>
<dbReference type="Proteomes" id="UP001318040">
    <property type="component" value="Chromosome 16"/>
</dbReference>
<dbReference type="SMART" id="SM00249">
    <property type="entry name" value="PHD"/>
    <property type="match status" value="1"/>
</dbReference>
<feature type="compositionally biased region" description="Low complexity" evidence="11">
    <location>
        <begin position="138"/>
        <end position="157"/>
    </location>
</feature>
<gene>
    <name evidence="14" type="primary">ING1</name>
</gene>
<evidence type="ECO:0000313" key="13">
    <source>
        <dbReference type="Proteomes" id="UP001318040"/>
    </source>
</evidence>
<evidence type="ECO:0000256" key="10">
    <source>
        <dbReference type="RuleBase" id="RU361213"/>
    </source>
</evidence>
<dbReference type="InterPro" id="IPR028643">
    <property type="entry name" value="ING1_PHD_Znf"/>
</dbReference>
<feature type="site" description="Histone H3K4me3 binding" evidence="7">
    <location>
        <position position="331"/>
    </location>
</feature>
<dbReference type="CDD" id="cd15584">
    <property type="entry name" value="PHD_ING1_2"/>
    <property type="match status" value="1"/>
</dbReference>
<evidence type="ECO:0000256" key="7">
    <source>
        <dbReference type="PIRSR" id="PIRSR628651-50"/>
    </source>
</evidence>
<dbReference type="SUPFAM" id="SSF57903">
    <property type="entry name" value="FYVE/PHD zinc finger"/>
    <property type="match status" value="1"/>
</dbReference>
<dbReference type="Pfam" id="PF12998">
    <property type="entry name" value="ING"/>
    <property type="match status" value="1"/>
</dbReference>
<dbReference type="InterPro" id="IPR028651">
    <property type="entry name" value="ING_fam"/>
</dbReference>
<comment type="similarity">
    <text evidence="2 10">Belongs to the ING family.</text>
</comment>
<keyword evidence="6 10" id="KW-0539">Nucleus</keyword>
<feature type="binding site" evidence="8">
    <location>
        <position position="364"/>
    </location>
    <ligand>
        <name>Zn(2+)</name>
        <dbReference type="ChEBI" id="CHEBI:29105"/>
        <label>2</label>
    </ligand>
</feature>
<dbReference type="Gene3D" id="3.30.40.10">
    <property type="entry name" value="Zinc/RING finger domain, C3HC4 (zinc finger)"/>
    <property type="match status" value="1"/>
</dbReference>
<dbReference type="GO" id="GO:0006325">
    <property type="term" value="P:chromatin organization"/>
    <property type="evidence" value="ECO:0007669"/>
    <property type="project" value="UniProtKB-KW"/>
</dbReference>